<dbReference type="Pfam" id="PF13189">
    <property type="entry name" value="Cytidylate_kin2"/>
    <property type="match status" value="1"/>
</dbReference>
<reference evidence="1 2" key="1">
    <citation type="submission" date="2019-11" db="EMBL/GenBank/DDBJ databases">
        <title>Comparative genomics of hydrocarbon-degrading Desulfosarcina strains.</title>
        <authorList>
            <person name="Watanabe M."/>
            <person name="Kojima H."/>
            <person name="Fukui M."/>
        </authorList>
    </citation>
    <scope>NUCLEOTIDE SEQUENCE [LARGE SCALE GENOMIC DNA]</scope>
    <source>
        <strain evidence="2">oXyS1</strain>
    </source>
</reference>
<evidence type="ECO:0008006" key="3">
    <source>
        <dbReference type="Google" id="ProtNLM"/>
    </source>
</evidence>
<name>A0A5K8AKX4_9BACT</name>
<organism evidence="1 2">
    <name type="scientific">Desulfosarcina ovata subsp. ovata</name>
    <dbReference type="NCBI Taxonomy" id="2752305"/>
    <lineage>
        <taxon>Bacteria</taxon>
        <taxon>Pseudomonadati</taxon>
        <taxon>Thermodesulfobacteriota</taxon>
        <taxon>Desulfobacteria</taxon>
        <taxon>Desulfobacterales</taxon>
        <taxon>Desulfosarcinaceae</taxon>
        <taxon>Desulfosarcina</taxon>
    </lineage>
</organism>
<dbReference type="RefSeq" id="WP_155313859.1">
    <property type="nucleotide sequence ID" value="NZ_AP021879.1"/>
</dbReference>
<evidence type="ECO:0000313" key="2">
    <source>
        <dbReference type="Proteomes" id="UP000422108"/>
    </source>
</evidence>
<dbReference type="InterPro" id="IPR027417">
    <property type="entry name" value="P-loop_NTPase"/>
</dbReference>
<dbReference type="Gene3D" id="3.40.50.300">
    <property type="entry name" value="P-loop containing nucleotide triphosphate hydrolases"/>
    <property type="match status" value="1"/>
</dbReference>
<proteinExistence type="predicted"/>
<dbReference type="Proteomes" id="UP000422108">
    <property type="component" value="Chromosome"/>
</dbReference>
<protein>
    <recommendedName>
        <fullName evidence="3">Cytidylate kinase</fullName>
    </recommendedName>
</protein>
<dbReference type="AlphaFoldDB" id="A0A5K8AKX4"/>
<dbReference type="EMBL" id="AP021879">
    <property type="protein sequence ID" value="BBO93248.1"/>
    <property type="molecule type" value="Genomic_DNA"/>
</dbReference>
<keyword evidence="2" id="KW-1185">Reference proteome</keyword>
<evidence type="ECO:0000313" key="1">
    <source>
        <dbReference type="EMBL" id="BBO93248.1"/>
    </source>
</evidence>
<accession>A0A5K8AKX4</accession>
<sequence length="323" mass="36802">MTTHLCINGEAFARTQKIVDWIASRTGWPIVSDHDLIEAAGQRFNIPADRLERCMRASGGVLNRLTHGAERSVAYLKSVLADKLAQEPAVFHGFMGLLLPRQNSPVMTVLVTADTDFRLQRALHAAPMDKRQAKKMIARRDRTEFSSYRHVVDGQRFDAHTYDTVVPSDRMNAESAGRLILEQLVQFEMRAQTNTAGVLDDLKLASQVEVSLCERGYHVSATAEKGRVRLTVNQPVLFLNRLARKLERQVRRIEGVRQVETKPGPNFFQADVYRRCRFEVPAELAFRSFARCRQRLHDQAAEQFPELSPRQVRSEQRPAIQLL</sequence>
<gene>
    <name evidence="1" type="ORF">DSCOOX_64280</name>
</gene>